<evidence type="ECO:0000313" key="1">
    <source>
        <dbReference type="EMBL" id="RDK85461.1"/>
    </source>
</evidence>
<dbReference type="RefSeq" id="WP_115123881.1">
    <property type="nucleotide sequence ID" value="NZ_QRAO01000003.1"/>
</dbReference>
<evidence type="ECO:0000313" key="2">
    <source>
        <dbReference type="Proteomes" id="UP000255317"/>
    </source>
</evidence>
<gene>
    <name evidence="1" type="ORF">C8D94_103288</name>
</gene>
<dbReference type="AlphaFoldDB" id="A0A370QAQ8"/>
<protein>
    <submittedName>
        <fullName evidence="1">Uncharacterized protein</fullName>
    </submittedName>
</protein>
<sequence length="149" mass="17127">METHTEIAKKINTLVTKNNDLNAKFLSFSILAEGAVLQGILRKHADMHRFFSLQLVHDLKTYVPDFNLELNRTIANALEMGWEDIKASLGLENDKDLETQLAKDHKASIALYKEILLILPEEMPKLKSLLEAHLSWHYKADEYLPEIDE</sequence>
<dbReference type="OrthoDB" id="282393at2"/>
<organism evidence="1 2">
    <name type="scientific">Marinirhabdus gelatinilytica</name>
    <dbReference type="NCBI Taxonomy" id="1703343"/>
    <lineage>
        <taxon>Bacteria</taxon>
        <taxon>Pseudomonadati</taxon>
        <taxon>Bacteroidota</taxon>
        <taxon>Flavobacteriia</taxon>
        <taxon>Flavobacteriales</taxon>
        <taxon>Flavobacteriaceae</taxon>
    </lineage>
</organism>
<keyword evidence="2" id="KW-1185">Reference proteome</keyword>
<comment type="caution">
    <text evidence="1">The sequence shown here is derived from an EMBL/GenBank/DDBJ whole genome shotgun (WGS) entry which is preliminary data.</text>
</comment>
<dbReference type="EMBL" id="QRAO01000003">
    <property type="protein sequence ID" value="RDK85461.1"/>
    <property type="molecule type" value="Genomic_DNA"/>
</dbReference>
<proteinExistence type="predicted"/>
<name>A0A370QAQ8_9FLAO</name>
<dbReference type="Proteomes" id="UP000255317">
    <property type="component" value="Unassembled WGS sequence"/>
</dbReference>
<dbReference type="InterPro" id="IPR012347">
    <property type="entry name" value="Ferritin-like"/>
</dbReference>
<accession>A0A370QAQ8</accession>
<dbReference type="Gene3D" id="1.20.1260.10">
    <property type="match status" value="1"/>
</dbReference>
<reference evidence="1 2" key="1">
    <citation type="submission" date="2018-07" db="EMBL/GenBank/DDBJ databases">
        <title>Genomic Encyclopedia of Type Strains, Phase IV (KMG-IV): sequencing the most valuable type-strain genomes for metagenomic binning, comparative biology and taxonomic classification.</title>
        <authorList>
            <person name="Goeker M."/>
        </authorList>
    </citation>
    <scope>NUCLEOTIDE SEQUENCE [LARGE SCALE GENOMIC DNA]</scope>
    <source>
        <strain evidence="1 2">DSM 101478</strain>
    </source>
</reference>